<dbReference type="RefSeq" id="WP_071927142.1">
    <property type="nucleotide sequence ID" value="NZ_CP018082.1"/>
</dbReference>
<evidence type="ECO:0000259" key="2">
    <source>
        <dbReference type="PROSITE" id="PS50943"/>
    </source>
</evidence>
<name>A0A1J0VPK0_9NOCA</name>
<dbReference type="Pfam" id="PF06114">
    <property type="entry name" value="Peptidase_M78"/>
    <property type="match status" value="1"/>
</dbReference>
<dbReference type="InterPro" id="IPR010359">
    <property type="entry name" value="IrrE_HExxH"/>
</dbReference>
<dbReference type="AlphaFoldDB" id="A0A1J0VPK0"/>
<gene>
    <name evidence="3" type="ORF">BOX37_08250</name>
</gene>
<dbReference type="Gene3D" id="1.10.260.40">
    <property type="entry name" value="lambda repressor-like DNA-binding domains"/>
    <property type="match status" value="1"/>
</dbReference>
<dbReference type="InterPro" id="IPR052345">
    <property type="entry name" value="Rad_response_metalloprotease"/>
</dbReference>
<reference evidence="3" key="1">
    <citation type="submission" date="2016-11" db="EMBL/GenBank/DDBJ databases">
        <authorList>
            <person name="Jaros S."/>
            <person name="Januszkiewicz K."/>
            <person name="Wedrychowicz H."/>
        </authorList>
    </citation>
    <scope>NUCLEOTIDE SEQUENCE [LARGE SCALE GENOMIC DNA]</scope>
    <source>
        <strain evidence="3">Y48</strain>
    </source>
</reference>
<protein>
    <submittedName>
        <fullName evidence="3">DNA-binding protein</fullName>
    </submittedName>
</protein>
<evidence type="ECO:0000313" key="3">
    <source>
        <dbReference type="EMBL" id="APE33964.1"/>
    </source>
</evidence>
<proteinExistence type="inferred from homology"/>
<keyword evidence="4" id="KW-1185">Reference proteome</keyword>
<dbReference type="PANTHER" id="PTHR43236">
    <property type="entry name" value="ANTITOXIN HIGA1"/>
    <property type="match status" value="1"/>
</dbReference>
<dbReference type="InterPro" id="IPR010982">
    <property type="entry name" value="Lambda_DNA-bd_dom_sf"/>
</dbReference>
<comment type="similarity">
    <text evidence="1">Belongs to the short-chain fatty acyl-CoA assimilation regulator (ScfR) family.</text>
</comment>
<dbReference type="Pfam" id="PF01381">
    <property type="entry name" value="HTH_3"/>
    <property type="match status" value="1"/>
</dbReference>
<organism evidence="3 4">
    <name type="scientific">Nocardia mangyaensis</name>
    <dbReference type="NCBI Taxonomy" id="2213200"/>
    <lineage>
        <taxon>Bacteria</taxon>
        <taxon>Bacillati</taxon>
        <taxon>Actinomycetota</taxon>
        <taxon>Actinomycetes</taxon>
        <taxon>Mycobacteriales</taxon>
        <taxon>Nocardiaceae</taxon>
        <taxon>Nocardia</taxon>
    </lineage>
</organism>
<dbReference type="GO" id="GO:0003677">
    <property type="term" value="F:DNA binding"/>
    <property type="evidence" value="ECO:0007669"/>
    <property type="project" value="UniProtKB-KW"/>
</dbReference>
<evidence type="ECO:0000256" key="1">
    <source>
        <dbReference type="ARBA" id="ARBA00007227"/>
    </source>
</evidence>
<dbReference type="Proteomes" id="UP000183810">
    <property type="component" value="Chromosome"/>
</dbReference>
<dbReference type="CDD" id="cd00093">
    <property type="entry name" value="HTH_XRE"/>
    <property type="match status" value="1"/>
</dbReference>
<accession>A0A1J0VPK0</accession>
<dbReference type="PROSITE" id="PS50943">
    <property type="entry name" value="HTH_CROC1"/>
    <property type="match status" value="1"/>
</dbReference>
<dbReference type="SUPFAM" id="SSF47413">
    <property type="entry name" value="lambda repressor-like DNA-binding domains"/>
    <property type="match status" value="1"/>
</dbReference>
<keyword evidence="3" id="KW-0238">DNA-binding</keyword>
<dbReference type="PANTHER" id="PTHR43236:SF1">
    <property type="entry name" value="BLL7220 PROTEIN"/>
    <property type="match status" value="1"/>
</dbReference>
<dbReference type="KEGG" id="nsl:BOX37_08250"/>
<dbReference type="EMBL" id="CP018082">
    <property type="protein sequence ID" value="APE33964.1"/>
    <property type="molecule type" value="Genomic_DNA"/>
</dbReference>
<feature type="domain" description="HTH cro/C1-type" evidence="2">
    <location>
        <begin position="15"/>
        <end position="65"/>
    </location>
</feature>
<sequence>MDDDLMAVGERIRSRMPADLNQRSLAERAGMKPDALSRALNGQRGFSSRELARIADEIGADLYWLVTGERDPQRVRIAARHVWDGDRGVRTNPGRSHDEALLAQVVETYNAAFPQGPPPSERMPDSPEAMRGVLGENFARRFGDAVEKRLGVDVIRLPMLSTDYSLTIGSRAVVILATTPNWFRSNWSLSHELAHLALGHPSGDQHPGESDEAPADDFAARLLLPEALVTQQSWPVMSARSVARFLWETGVSTAALKNRLATLRIHPSVEVVAALKQATPVAVRAHTADEFEPFEVRRAVILRQQESSTRAVPSILLDALQQRVEDGAISPEHLAWALDVSVDEIDFPEPDDNRDLARAYEQGFDNRPSHAELADWLAARGRPAQ</sequence>
<dbReference type="OrthoDB" id="9794834at2"/>
<dbReference type="SMART" id="SM00530">
    <property type="entry name" value="HTH_XRE"/>
    <property type="match status" value="1"/>
</dbReference>
<evidence type="ECO:0000313" key="4">
    <source>
        <dbReference type="Proteomes" id="UP000183810"/>
    </source>
</evidence>
<dbReference type="InterPro" id="IPR001387">
    <property type="entry name" value="Cro/C1-type_HTH"/>
</dbReference>